<dbReference type="Proteomes" id="UP000295238">
    <property type="component" value="Unassembled WGS sequence"/>
</dbReference>
<dbReference type="CDD" id="cd10928">
    <property type="entry name" value="CE4_u4"/>
    <property type="match status" value="1"/>
</dbReference>
<accession>A0A4R5UKG0</accession>
<protein>
    <submittedName>
        <fullName evidence="1">Polysaccharide deacetylase</fullName>
    </submittedName>
</protein>
<keyword evidence="2" id="KW-1185">Reference proteome</keyword>
<dbReference type="OrthoDB" id="6086702at2"/>
<dbReference type="InterPro" id="IPR011330">
    <property type="entry name" value="Glyco_hydro/deAcase_b/a-brl"/>
</dbReference>
<comment type="caution">
    <text evidence="1">The sequence shown here is derived from an EMBL/GenBank/DDBJ whole genome shotgun (WGS) entry which is preliminary data.</text>
</comment>
<proteinExistence type="predicted"/>
<gene>
    <name evidence="1" type="ORF">E2F50_11005</name>
</gene>
<dbReference type="InterPro" id="IPR049591">
    <property type="entry name" value="CE4_u4-like"/>
</dbReference>
<dbReference type="GO" id="GO:0005975">
    <property type="term" value="P:carbohydrate metabolic process"/>
    <property type="evidence" value="ECO:0007669"/>
    <property type="project" value="InterPro"/>
</dbReference>
<evidence type="ECO:0000313" key="2">
    <source>
        <dbReference type="Proteomes" id="UP000295238"/>
    </source>
</evidence>
<sequence>MSQADLTRILEDLSRTGRQVRFWLRDDDAVEPTRPLDRLLDLARSFAVPLTLAVIPQHTGRELAERVDKHDDITVAVHGWSHINHAGPGEKKQELGAHRPLDRVANELLAGFDKLSALYPEAFIPMLVPPWNRISPDLVGALPALGFRALSVFGRETPASLALLNTHVDIMNWHGVRGGREPDVVFRELAELLASPDCPEVVGILTHHLVHDENAWGFLERLFAATAGHAACRWTSARTVPGF</sequence>
<dbReference type="EMBL" id="SMTL01000002">
    <property type="protein sequence ID" value="TDK37388.1"/>
    <property type="molecule type" value="Genomic_DNA"/>
</dbReference>
<dbReference type="SUPFAM" id="SSF88713">
    <property type="entry name" value="Glycoside hydrolase/deacetylase"/>
    <property type="match status" value="1"/>
</dbReference>
<dbReference type="AlphaFoldDB" id="A0A4R5UKG0"/>
<name>A0A4R5UKG0_9HYPH</name>
<evidence type="ECO:0000313" key="1">
    <source>
        <dbReference type="EMBL" id="TDK37388.1"/>
    </source>
</evidence>
<dbReference type="Gene3D" id="3.20.20.370">
    <property type="entry name" value="Glycoside hydrolase/deacetylase"/>
    <property type="match status" value="1"/>
</dbReference>
<organism evidence="1 2">
    <name type="scientific">Rhizobium deserti</name>
    <dbReference type="NCBI Taxonomy" id="2547961"/>
    <lineage>
        <taxon>Bacteria</taxon>
        <taxon>Pseudomonadati</taxon>
        <taxon>Pseudomonadota</taxon>
        <taxon>Alphaproteobacteria</taxon>
        <taxon>Hyphomicrobiales</taxon>
        <taxon>Rhizobiaceae</taxon>
        <taxon>Rhizobium/Agrobacterium group</taxon>
        <taxon>Rhizobium</taxon>
    </lineage>
</organism>
<reference evidence="1 2" key="1">
    <citation type="submission" date="2019-03" db="EMBL/GenBank/DDBJ databases">
        <title>Rhizobium sp. nov., an bacterium isolated from biocrust in Mu Us Desert.</title>
        <authorList>
            <person name="Lixiong L."/>
        </authorList>
    </citation>
    <scope>NUCLEOTIDE SEQUENCE [LARGE SCALE GENOMIC DNA]</scope>
    <source>
        <strain evidence="1 2">SPY-1</strain>
    </source>
</reference>
<dbReference type="RefSeq" id="WP_133316155.1">
    <property type="nucleotide sequence ID" value="NZ_SMTL01000002.1"/>
</dbReference>